<feature type="compositionally biased region" description="Pro residues" evidence="7">
    <location>
        <begin position="350"/>
        <end position="368"/>
    </location>
</feature>
<proteinExistence type="predicted"/>
<keyword evidence="3 9" id="KW-0418">Kinase</keyword>
<dbReference type="InterPro" id="IPR000719">
    <property type="entry name" value="Prot_kinase_dom"/>
</dbReference>
<evidence type="ECO:0000256" key="2">
    <source>
        <dbReference type="ARBA" id="ARBA00022741"/>
    </source>
</evidence>
<evidence type="ECO:0000256" key="6">
    <source>
        <dbReference type="SAM" id="Coils"/>
    </source>
</evidence>
<keyword evidence="1" id="KW-0808">Transferase</keyword>
<organism evidence="9 10">
    <name type="scientific">Tahibacter amnicola</name>
    <dbReference type="NCBI Taxonomy" id="2976241"/>
    <lineage>
        <taxon>Bacteria</taxon>
        <taxon>Pseudomonadati</taxon>
        <taxon>Pseudomonadota</taxon>
        <taxon>Gammaproteobacteria</taxon>
        <taxon>Lysobacterales</taxon>
        <taxon>Rhodanobacteraceae</taxon>
        <taxon>Tahibacter</taxon>
    </lineage>
</organism>
<dbReference type="Proteomes" id="UP001064632">
    <property type="component" value="Chromosome"/>
</dbReference>
<dbReference type="PROSITE" id="PS50011">
    <property type="entry name" value="PROTEIN_KINASE_DOM"/>
    <property type="match status" value="1"/>
</dbReference>
<evidence type="ECO:0000256" key="7">
    <source>
        <dbReference type="SAM" id="MobiDB-lite"/>
    </source>
</evidence>
<dbReference type="GO" id="GO:0016301">
    <property type="term" value="F:kinase activity"/>
    <property type="evidence" value="ECO:0007669"/>
    <property type="project" value="UniProtKB-KW"/>
</dbReference>
<keyword evidence="6" id="KW-0175">Coiled coil</keyword>
<feature type="binding site" evidence="5">
    <location>
        <position position="40"/>
    </location>
    <ligand>
        <name>ATP</name>
        <dbReference type="ChEBI" id="CHEBI:30616"/>
    </ligand>
</feature>
<dbReference type="PANTHER" id="PTHR43289">
    <property type="entry name" value="MITOGEN-ACTIVATED PROTEIN KINASE KINASE KINASE 20-RELATED"/>
    <property type="match status" value="1"/>
</dbReference>
<evidence type="ECO:0000259" key="8">
    <source>
        <dbReference type="PROSITE" id="PS50011"/>
    </source>
</evidence>
<dbReference type="Gene3D" id="1.10.510.10">
    <property type="entry name" value="Transferase(Phosphotransferase) domain 1"/>
    <property type="match status" value="1"/>
</dbReference>
<feature type="domain" description="Protein kinase" evidence="8">
    <location>
        <begin position="11"/>
        <end position="272"/>
    </location>
</feature>
<dbReference type="PROSITE" id="PS00108">
    <property type="entry name" value="PROTEIN_KINASE_ST"/>
    <property type="match status" value="1"/>
</dbReference>
<accession>A0ABY6BHV1</accession>
<dbReference type="Gene3D" id="3.30.200.20">
    <property type="entry name" value="Phosphorylase Kinase, domain 1"/>
    <property type="match status" value="1"/>
</dbReference>
<evidence type="ECO:0000256" key="3">
    <source>
        <dbReference type="ARBA" id="ARBA00022777"/>
    </source>
</evidence>
<dbReference type="InterPro" id="IPR008271">
    <property type="entry name" value="Ser/Thr_kinase_AS"/>
</dbReference>
<dbReference type="SMART" id="SM00220">
    <property type="entry name" value="S_TKc"/>
    <property type="match status" value="1"/>
</dbReference>
<dbReference type="Pfam" id="PF00069">
    <property type="entry name" value="Pkinase"/>
    <property type="match status" value="1"/>
</dbReference>
<keyword evidence="4 5" id="KW-0067">ATP-binding</keyword>
<dbReference type="InterPro" id="IPR011009">
    <property type="entry name" value="Kinase-like_dom_sf"/>
</dbReference>
<evidence type="ECO:0000256" key="5">
    <source>
        <dbReference type="PROSITE-ProRule" id="PRU10141"/>
    </source>
</evidence>
<dbReference type="PANTHER" id="PTHR43289:SF6">
    <property type="entry name" value="SERINE_THREONINE-PROTEIN KINASE NEKL-3"/>
    <property type="match status" value="1"/>
</dbReference>
<sequence>MPQTPVKIPGYEFLRQLGAGGMSTVWLAMQVSLQRKIAIKVMRRAHEASSTDVRQFEKRFLLEGRTMAKLPHRNIVAVYDIVSNEDVSYIAMEFLEGGTLSEKMQSGLSLSDAISVVVQIAGALDFAHNQGIVHRDLKPANIMFRDAATPVLTDFGIARQQDQSATRLTQTGMLVGTPNYMSPEQISGGDIDGRSDLYSLGVMFFELLSGRTPFTGDTPIAVMMAHLTQAPPPLAPEFAHFQPILDRMLAKNRDDRFASMHDFVAALKQQVINSDTLLMKLQLDPNLTSSEQLRQLGFSHSDPSGGSWRSLGAIPGSGQLPRPSSTSREAPSPLPRPGQASQRVSAPSRPTAPPPSRQPRAAPAPPAAPPRWPWVAVIAMAVAIAIGVGLWQWQSGGSRLSADEQELVRLWMKDAERLAAERKYVTPPGDNAYEIMQKVLQKDPQNEMAQKLQETMVVGMRTDALAAFAKGELAAAQERIDQALLVRKDDEESVAFKAKVDAAIAEGEKRKQQAQLFAGVAAAEKAGRLFGPDGAYALLLRARDLIPGDAVAAKRLEDFISAQLVPARQALANKEVARAKQLLDALREHLGEDIAFTRLAAEVENQEKAAERERQLVGLLDRAETQLAGEHLAEPAGANAYETLGLAREVAATDARVLAFAKKLAAALVADGRKVAAGAPQRALERADLALRVEPGRTDAAALKQEIEQRLGQRLADIGKALSSAKQALVEQRYIAPADNNARQFLDKVLTLDPGNAEAHQLLVELPRRLAESIDAKAAARDTTAAMAMAREAHLAFPDDVALKALVAKVEKQAMAERAEAEVAAARERIAAAIRATPVTGEALTQAARNLSALLAANPADRAALELRAQVAQVLAATLRSARTLSAFDEFAAVAKNNDKLLASEPAYQALIQEAAALRQGVADAEQARLASLQGELVLNAQPWAKVESVLDVERKPVTLPEDPSTPFMLKLPAGNYVITFRHPQSAKPVTVIAKVEAQRRATANAAFPTISAEDYFTRAGW</sequence>
<evidence type="ECO:0000256" key="4">
    <source>
        <dbReference type="ARBA" id="ARBA00022840"/>
    </source>
</evidence>
<evidence type="ECO:0000313" key="9">
    <source>
        <dbReference type="EMBL" id="UXI69369.1"/>
    </source>
</evidence>
<dbReference type="RefSeq" id="WP_261696324.1">
    <property type="nucleotide sequence ID" value="NZ_CP104694.1"/>
</dbReference>
<evidence type="ECO:0000313" key="10">
    <source>
        <dbReference type="Proteomes" id="UP001064632"/>
    </source>
</evidence>
<feature type="coiled-coil region" evidence="6">
    <location>
        <begin position="809"/>
        <end position="836"/>
    </location>
</feature>
<keyword evidence="10" id="KW-1185">Reference proteome</keyword>
<dbReference type="PROSITE" id="PS00107">
    <property type="entry name" value="PROTEIN_KINASE_ATP"/>
    <property type="match status" value="1"/>
</dbReference>
<dbReference type="CDD" id="cd14014">
    <property type="entry name" value="STKc_PknB_like"/>
    <property type="match status" value="1"/>
</dbReference>
<protein>
    <submittedName>
        <fullName evidence="9">Protein kinase</fullName>
    </submittedName>
</protein>
<name>A0ABY6BHV1_9GAMM</name>
<feature type="coiled-coil region" evidence="6">
    <location>
        <begin position="569"/>
        <end position="616"/>
    </location>
</feature>
<dbReference type="InterPro" id="IPR017441">
    <property type="entry name" value="Protein_kinase_ATP_BS"/>
</dbReference>
<feature type="region of interest" description="Disordered" evidence="7">
    <location>
        <begin position="296"/>
        <end position="368"/>
    </location>
</feature>
<keyword evidence="2 5" id="KW-0547">Nucleotide-binding</keyword>
<gene>
    <name evidence="9" type="ORF">N4264_06895</name>
</gene>
<reference evidence="9" key="1">
    <citation type="submission" date="2022-09" db="EMBL/GenBank/DDBJ databases">
        <title>Tahibacter sp. nov., isolated from a fresh water.</title>
        <authorList>
            <person name="Baek J.H."/>
            <person name="Lee J.K."/>
            <person name="Kim J.M."/>
            <person name="Jeon C.O."/>
        </authorList>
    </citation>
    <scope>NUCLEOTIDE SEQUENCE</scope>
    <source>
        <strain evidence="9">W38</strain>
    </source>
</reference>
<dbReference type="EMBL" id="CP104694">
    <property type="protein sequence ID" value="UXI69369.1"/>
    <property type="molecule type" value="Genomic_DNA"/>
</dbReference>
<evidence type="ECO:0000256" key="1">
    <source>
        <dbReference type="ARBA" id="ARBA00022679"/>
    </source>
</evidence>
<dbReference type="SUPFAM" id="SSF56112">
    <property type="entry name" value="Protein kinase-like (PK-like)"/>
    <property type="match status" value="1"/>
</dbReference>